<reference evidence="1 2" key="2">
    <citation type="journal article" date="2009" name="PLoS ONE">
        <title>An integrated genetic and cytogenetic map of the cucumber genome.</title>
        <authorList>
            <person name="Ren Y."/>
            <person name="Zhang Z."/>
            <person name="Liu J."/>
            <person name="Staub J.E."/>
            <person name="Han Y."/>
            <person name="Cheng Z."/>
            <person name="Li X."/>
            <person name="Lu J."/>
            <person name="Miao H."/>
            <person name="Kang H."/>
            <person name="Xie B."/>
            <person name="Gu X."/>
            <person name="Wang X."/>
            <person name="Du Y."/>
            <person name="Jin W."/>
            <person name="Huang S."/>
        </authorList>
    </citation>
    <scope>NUCLEOTIDE SEQUENCE [LARGE SCALE GENOMIC DNA]</scope>
    <source>
        <strain evidence="2">cv. 9930</strain>
    </source>
</reference>
<gene>
    <name evidence="1" type="ORF">Csa_3G417700</name>
</gene>
<evidence type="ECO:0000313" key="2">
    <source>
        <dbReference type="Proteomes" id="UP000029981"/>
    </source>
</evidence>
<sequence length="108" mass="11883">MSEFFSKCGFISLVQKVWAMVSMDHSHEAAMRWRKSAKRPKPGGGPNQITQKLVGEGGRNARSIIEPQMGNGGFDQKGNTVVGPFLETWLMGQLLNIDQMGIVESTCI</sequence>
<organism evidence="1 2">
    <name type="scientific">Cucumis sativus</name>
    <name type="common">Cucumber</name>
    <dbReference type="NCBI Taxonomy" id="3659"/>
    <lineage>
        <taxon>Eukaryota</taxon>
        <taxon>Viridiplantae</taxon>
        <taxon>Streptophyta</taxon>
        <taxon>Embryophyta</taxon>
        <taxon>Tracheophyta</taxon>
        <taxon>Spermatophyta</taxon>
        <taxon>Magnoliopsida</taxon>
        <taxon>eudicotyledons</taxon>
        <taxon>Gunneridae</taxon>
        <taxon>Pentapetalae</taxon>
        <taxon>rosids</taxon>
        <taxon>fabids</taxon>
        <taxon>Cucurbitales</taxon>
        <taxon>Cucurbitaceae</taxon>
        <taxon>Benincaseae</taxon>
        <taxon>Cucumis</taxon>
    </lineage>
</organism>
<protein>
    <submittedName>
        <fullName evidence="1">Uncharacterized protein</fullName>
    </submittedName>
</protein>
<reference evidence="1 2" key="1">
    <citation type="journal article" date="2009" name="Nat. Genet.">
        <title>The genome of the cucumber, Cucumis sativus L.</title>
        <authorList>
            <person name="Huang S."/>
            <person name="Li R."/>
            <person name="Zhang Z."/>
            <person name="Li L."/>
            <person name="Gu X."/>
            <person name="Fan W."/>
            <person name="Lucas W.J."/>
            <person name="Wang X."/>
            <person name="Xie B."/>
            <person name="Ni P."/>
            <person name="Ren Y."/>
            <person name="Zhu H."/>
            <person name="Li J."/>
            <person name="Lin K."/>
            <person name="Jin W."/>
            <person name="Fei Z."/>
            <person name="Li G."/>
            <person name="Staub J."/>
            <person name="Kilian A."/>
            <person name="van der Vossen E.A."/>
            <person name="Wu Y."/>
            <person name="Guo J."/>
            <person name="He J."/>
            <person name="Jia Z."/>
            <person name="Ren Y."/>
            <person name="Tian G."/>
            <person name="Lu Y."/>
            <person name="Ruan J."/>
            <person name="Qian W."/>
            <person name="Wang M."/>
            <person name="Huang Q."/>
            <person name="Li B."/>
            <person name="Xuan Z."/>
            <person name="Cao J."/>
            <person name="Asan"/>
            <person name="Wu Z."/>
            <person name="Zhang J."/>
            <person name="Cai Q."/>
            <person name="Bai Y."/>
            <person name="Zhao B."/>
            <person name="Han Y."/>
            <person name="Li Y."/>
            <person name="Li X."/>
            <person name="Wang S."/>
            <person name="Shi Q."/>
            <person name="Liu S."/>
            <person name="Cho W.K."/>
            <person name="Kim J.Y."/>
            <person name="Xu Y."/>
            <person name="Heller-Uszynska K."/>
            <person name="Miao H."/>
            <person name="Cheng Z."/>
            <person name="Zhang S."/>
            <person name="Wu J."/>
            <person name="Yang Y."/>
            <person name="Kang H."/>
            <person name="Li M."/>
            <person name="Liang H."/>
            <person name="Ren X."/>
            <person name="Shi Z."/>
            <person name="Wen M."/>
            <person name="Jian M."/>
            <person name="Yang H."/>
            <person name="Zhang G."/>
            <person name="Yang Z."/>
            <person name="Chen R."/>
            <person name="Liu S."/>
            <person name="Li J."/>
            <person name="Ma L."/>
            <person name="Liu H."/>
            <person name="Zhou Y."/>
            <person name="Zhao J."/>
            <person name="Fang X."/>
            <person name="Li G."/>
            <person name="Fang L."/>
            <person name="Li Y."/>
            <person name="Liu D."/>
            <person name="Zheng H."/>
            <person name="Zhang Y."/>
            <person name="Qin N."/>
            <person name="Li Z."/>
            <person name="Yang G."/>
            <person name="Yang S."/>
            <person name="Bolund L."/>
            <person name="Kristiansen K."/>
            <person name="Zheng H."/>
            <person name="Li S."/>
            <person name="Zhang X."/>
            <person name="Yang H."/>
            <person name="Wang J."/>
            <person name="Sun R."/>
            <person name="Zhang B."/>
            <person name="Jiang S."/>
            <person name="Wang J."/>
            <person name="Du Y."/>
            <person name="Li S."/>
        </authorList>
    </citation>
    <scope>NUCLEOTIDE SEQUENCE [LARGE SCALE GENOMIC DNA]</scope>
    <source>
        <strain evidence="2">cv. 9930</strain>
    </source>
</reference>
<dbReference type="EMBL" id="CM002924">
    <property type="protein sequence ID" value="KGN57978.1"/>
    <property type="molecule type" value="Genomic_DNA"/>
</dbReference>
<dbReference type="Gramene" id="KGN57978">
    <property type="protein sequence ID" value="KGN57978"/>
    <property type="gene ID" value="Csa_3G417700"/>
</dbReference>
<dbReference type="AlphaFoldDB" id="A0A0A0L872"/>
<name>A0A0A0L872_CUCSA</name>
<keyword evidence="2" id="KW-1185">Reference proteome</keyword>
<accession>A0A0A0L872</accession>
<reference evidence="1 2" key="3">
    <citation type="journal article" date="2010" name="BMC Genomics">
        <title>Transcriptome sequencing and comparative analysis of cucumber flowers with different sex types.</title>
        <authorList>
            <person name="Guo S."/>
            <person name="Zheng Y."/>
            <person name="Joung J.G."/>
            <person name="Liu S."/>
            <person name="Zhang Z."/>
            <person name="Crasta O.R."/>
            <person name="Sobral B.W."/>
            <person name="Xu Y."/>
            <person name="Huang S."/>
            <person name="Fei Z."/>
        </authorList>
    </citation>
    <scope>NUCLEOTIDE SEQUENCE [LARGE SCALE GENOMIC DNA]</scope>
    <source>
        <strain evidence="2">cv. 9930</strain>
    </source>
</reference>
<evidence type="ECO:0000313" key="1">
    <source>
        <dbReference type="EMBL" id="KGN57978.1"/>
    </source>
</evidence>
<dbReference type="Proteomes" id="UP000029981">
    <property type="component" value="Chromosome 3"/>
</dbReference>
<reference evidence="1 2" key="4">
    <citation type="journal article" date="2011" name="BMC Genomics">
        <title>RNA-Seq improves annotation of protein-coding genes in the cucumber genome.</title>
        <authorList>
            <person name="Li Z."/>
            <person name="Zhang Z."/>
            <person name="Yan P."/>
            <person name="Huang S."/>
            <person name="Fei Z."/>
            <person name="Lin K."/>
        </authorList>
    </citation>
    <scope>NUCLEOTIDE SEQUENCE [LARGE SCALE GENOMIC DNA]</scope>
    <source>
        <strain evidence="2">cv. 9930</strain>
    </source>
</reference>
<proteinExistence type="predicted"/>